<evidence type="ECO:0000313" key="3">
    <source>
        <dbReference type="EMBL" id="MCL6271414.1"/>
    </source>
</evidence>
<organism evidence="3 4">
    <name type="scientific">Parendozoicomonas callyspongiae</name>
    <dbReference type="NCBI Taxonomy" id="2942213"/>
    <lineage>
        <taxon>Bacteria</taxon>
        <taxon>Pseudomonadati</taxon>
        <taxon>Pseudomonadota</taxon>
        <taxon>Gammaproteobacteria</taxon>
        <taxon>Oceanospirillales</taxon>
        <taxon>Endozoicomonadaceae</taxon>
        <taxon>Parendozoicomonas</taxon>
    </lineage>
</organism>
<accession>A0ABT0PJ48</accession>
<reference evidence="3 4" key="1">
    <citation type="submission" date="2022-05" db="EMBL/GenBank/DDBJ databases">
        <authorList>
            <person name="Park J.-S."/>
        </authorList>
    </citation>
    <scope>NUCLEOTIDE SEQUENCE [LARGE SCALE GENOMIC DNA]</scope>
    <source>
        <strain evidence="3 4">2012CJ34-2</strain>
    </source>
</reference>
<dbReference type="InterPro" id="IPR033130">
    <property type="entry name" value="RNase_T2_His_AS_2"/>
</dbReference>
<comment type="similarity">
    <text evidence="1 2">Belongs to the RNase T2 family.</text>
</comment>
<dbReference type="Proteomes" id="UP001203338">
    <property type="component" value="Unassembled WGS sequence"/>
</dbReference>
<dbReference type="PROSITE" id="PS00531">
    <property type="entry name" value="RNASE_T2_2"/>
    <property type="match status" value="1"/>
</dbReference>
<dbReference type="Pfam" id="PF00445">
    <property type="entry name" value="Ribonuclease_T2"/>
    <property type="match status" value="1"/>
</dbReference>
<comment type="caution">
    <text evidence="3">The sequence shown here is derived from an EMBL/GenBank/DDBJ whole genome shotgun (WGS) entry which is preliminary data.</text>
</comment>
<gene>
    <name evidence="3" type="ORF">M3P05_15950</name>
</gene>
<dbReference type="PANTHER" id="PTHR11240:SF22">
    <property type="entry name" value="RIBONUCLEASE T2"/>
    <property type="match status" value="1"/>
</dbReference>
<dbReference type="CDD" id="cd00374">
    <property type="entry name" value="RNase_T2"/>
    <property type="match status" value="1"/>
</dbReference>
<dbReference type="SUPFAM" id="SSF55895">
    <property type="entry name" value="Ribonuclease Rh-like"/>
    <property type="match status" value="1"/>
</dbReference>
<dbReference type="EMBL" id="JAMFLX010000025">
    <property type="protein sequence ID" value="MCL6271414.1"/>
    <property type="molecule type" value="Genomic_DNA"/>
</dbReference>
<dbReference type="PANTHER" id="PTHR11240">
    <property type="entry name" value="RIBONUCLEASE T2"/>
    <property type="match status" value="1"/>
</dbReference>
<sequence>MVTATLYVNASEKDRSTVLNLLYEVTSGIPGVYDYLLLAQSWEPQYCYSIKMQKKGCNSQAVRDTKTLGVHGLWAQYNNGSYPDFCPGSPGCDFKRSICHANITALPEQVQAFLNQTIPVSPDELIDHEWEKHGTCSNMTQTEYFTAIERVFNQIPTPPIISENVGKSVSYHELDAAYQHQAMFSCDIDNGQYYLSTVYTCWSYGAKQPFQCPPNMMNSKNNNCRNAPGNISIRQLD</sequence>
<proteinExistence type="inferred from homology"/>
<dbReference type="Gene3D" id="3.90.730.10">
    <property type="entry name" value="Ribonuclease T2-like"/>
    <property type="match status" value="1"/>
</dbReference>
<name>A0ABT0PJ48_9GAMM</name>
<protein>
    <submittedName>
        <fullName evidence="3">Uncharacterized protein</fullName>
    </submittedName>
</protein>
<dbReference type="InterPro" id="IPR036430">
    <property type="entry name" value="RNase_T2-like_sf"/>
</dbReference>
<evidence type="ECO:0000256" key="2">
    <source>
        <dbReference type="RuleBase" id="RU004328"/>
    </source>
</evidence>
<evidence type="ECO:0000313" key="4">
    <source>
        <dbReference type="Proteomes" id="UP001203338"/>
    </source>
</evidence>
<dbReference type="InterPro" id="IPR001568">
    <property type="entry name" value="RNase_T2-like"/>
</dbReference>
<evidence type="ECO:0000256" key="1">
    <source>
        <dbReference type="ARBA" id="ARBA00007469"/>
    </source>
</evidence>
<keyword evidence="4" id="KW-1185">Reference proteome</keyword>
<dbReference type="RefSeq" id="WP_249701022.1">
    <property type="nucleotide sequence ID" value="NZ_JAMFLX010000025.1"/>
</dbReference>